<name>A0A7M1S0W8_9BACT</name>
<organism evidence="1 2">
    <name type="scientific">Sulfurovum indicum</name>
    <dbReference type="NCBI Taxonomy" id="2779528"/>
    <lineage>
        <taxon>Bacteria</taxon>
        <taxon>Pseudomonadati</taxon>
        <taxon>Campylobacterota</taxon>
        <taxon>Epsilonproteobacteria</taxon>
        <taxon>Campylobacterales</taxon>
        <taxon>Sulfurovaceae</taxon>
        <taxon>Sulfurovum</taxon>
    </lineage>
</organism>
<dbReference type="KEGG" id="sinu:IMZ28_06620"/>
<dbReference type="EMBL" id="CP063164">
    <property type="protein sequence ID" value="QOR61135.1"/>
    <property type="molecule type" value="Genomic_DNA"/>
</dbReference>
<dbReference type="RefSeq" id="WP_197547808.1">
    <property type="nucleotide sequence ID" value="NZ_CP063164.1"/>
</dbReference>
<accession>A0A7M1S0W8</accession>
<gene>
    <name evidence="1" type="ORF">IMZ28_06620</name>
</gene>
<evidence type="ECO:0000313" key="2">
    <source>
        <dbReference type="Proteomes" id="UP000595074"/>
    </source>
</evidence>
<keyword evidence="2" id="KW-1185">Reference proteome</keyword>
<dbReference type="AlphaFoldDB" id="A0A7M1S0W8"/>
<evidence type="ECO:0000313" key="1">
    <source>
        <dbReference type="EMBL" id="QOR61135.1"/>
    </source>
</evidence>
<proteinExistence type="predicted"/>
<reference evidence="1 2" key="1">
    <citation type="submission" date="2020-10" db="EMBL/GenBank/DDBJ databases">
        <title>The genome of sulfurovum sp.</title>
        <authorList>
            <person name="Xie S."/>
            <person name="Shao Z."/>
            <person name="Jiang L."/>
        </authorList>
    </citation>
    <scope>NUCLEOTIDE SEQUENCE [LARGE SCALE GENOMIC DNA]</scope>
    <source>
        <strain evidence="1 2">ST-419</strain>
    </source>
</reference>
<sequence length="211" mass="25535">MYCLYCKHPYTYELANGQRKCSKCKRKFSPKKIEREKILYKLFINGLTSREAALQTKMHFGTVQKYYHLFRNKLALECDEKYHQNSHKINDYNEYLYLPQSLEPDTHIGKIKHFLTLAYEGKVYNLMMPSVTRLGFDPENRDEQKLLKKYLRYNTISKLSEERSTIRNFWEYFETFILKFKGVSDERFIYYLKEAEWRFNNRGTSNNPICS</sequence>
<evidence type="ECO:0008006" key="3">
    <source>
        <dbReference type="Google" id="ProtNLM"/>
    </source>
</evidence>
<protein>
    <recommendedName>
        <fullName evidence="3">Transposase</fullName>
    </recommendedName>
</protein>
<dbReference type="Proteomes" id="UP000595074">
    <property type="component" value="Chromosome"/>
</dbReference>